<comment type="caution">
    <text evidence="1">The sequence shown here is derived from an EMBL/GenBank/DDBJ whole genome shotgun (WGS) entry which is preliminary data.</text>
</comment>
<dbReference type="Proteomes" id="UP000249390">
    <property type="component" value="Unassembled WGS sequence"/>
</dbReference>
<sequence length="559" mass="62458">MRVAAVGVRSVLRRRRVANCLLLTTASLTLLGFLFLTSSRSVDPSPSSSHQIPIEFAAFLAADTAPVSGDFRGNTTCATVEDMGDVFRQGSPDQQRAAALALRNTIRNHFAINGASRVRRLPPKEFCKHGFVLGKASEAGFGNEMYKILTGAALSVMLNRSFIIGQTRGRFPFEEFITYSNVAFTLSEIKHLWRQNGCLSQYGRHLVMRIDDFQKPTRTNVLCSNWRGWKQPIIWLQNTTDAVAAQFFLKNIHDDTRTAATDLFGRPEDLHYRPNVFGELMRILISPSGLVQHAVNSILQEGGSDGADPDIALHMRMLTNRSVRAVRAALECIRKAVNDLQLITKPRVVIVSDTPSFVKFIAPYLDEFSEVLHFDYKHFEGNLSQYTGKSATVSFREKDWGPAPRWVAFVDFFLASRVKHAVVSGAHRRVGTTYAQLIAALAAAHHLDDDSSNGWSFTFLSSFQRNLVSDGLRNQIGWGHVWNRFAGPLSCHGQSNQCAYTPILPPAWWDGMWQSPLPRDIRRMEAYGIKLSGFGTFDVNQLQTSCNSRKESVVSVTLI</sequence>
<organism evidence="1 2">
    <name type="scientific">Cuscuta australis</name>
    <dbReference type="NCBI Taxonomy" id="267555"/>
    <lineage>
        <taxon>Eukaryota</taxon>
        <taxon>Viridiplantae</taxon>
        <taxon>Streptophyta</taxon>
        <taxon>Embryophyta</taxon>
        <taxon>Tracheophyta</taxon>
        <taxon>Spermatophyta</taxon>
        <taxon>Magnoliopsida</taxon>
        <taxon>eudicotyledons</taxon>
        <taxon>Gunneridae</taxon>
        <taxon>Pentapetalae</taxon>
        <taxon>asterids</taxon>
        <taxon>lamiids</taxon>
        <taxon>Solanales</taxon>
        <taxon>Convolvulaceae</taxon>
        <taxon>Cuscuteae</taxon>
        <taxon>Cuscuta</taxon>
        <taxon>Cuscuta subgen. Grammica</taxon>
        <taxon>Cuscuta sect. Cleistogrammica</taxon>
    </lineage>
</organism>
<gene>
    <name evidence="1" type="ORF">DM860_013726</name>
</gene>
<reference evidence="1 2" key="1">
    <citation type="submission" date="2018-06" db="EMBL/GenBank/DDBJ databases">
        <title>The Genome of Cuscuta australis (Dodder) Provides Insight into the Evolution of Plant Parasitism.</title>
        <authorList>
            <person name="Liu H."/>
        </authorList>
    </citation>
    <scope>NUCLEOTIDE SEQUENCE [LARGE SCALE GENOMIC DNA]</scope>
    <source>
        <strain evidence="2">cv. Yunnan</strain>
        <tissue evidence="1">Vines</tissue>
    </source>
</reference>
<evidence type="ECO:0008006" key="3">
    <source>
        <dbReference type="Google" id="ProtNLM"/>
    </source>
</evidence>
<dbReference type="Pfam" id="PF25102">
    <property type="entry name" value="DUF7810"/>
    <property type="match status" value="1"/>
</dbReference>
<evidence type="ECO:0000313" key="1">
    <source>
        <dbReference type="EMBL" id="RAL55030.1"/>
    </source>
</evidence>
<dbReference type="PANTHER" id="PTHR35736:SF1">
    <property type="entry name" value="EXPRESSED PROTEIN"/>
    <property type="match status" value="1"/>
</dbReference>
<keyword evidence="2" id="KW-1185">Reference proteome</keyword>
<dbReference type="AlphaFoldDB" id="A0A328EBF8"/>
<protein>
    <recommendedName>
        <fullName evidence="3">Fucosyltransferase</fullName>
    </recommendedName>
</protein>
<accession>A0A328EBF8</accession>
<proteinExistence type="predicted"/>
<name>A0A328EBF8_9ASTE</name>
<dbReference type="PANTHER" id="PTHR35736">
    <property type="entry name" value="EXPRESSED PROTEIN"/>
    <property type="match status" value="1"/>
</dbReference>
<dbReference type="InterPro" id="IPR056712">
    <property type="entry name" value="DUF7810"/>
</dbReference>
<dbReference type="EMBL" id="NQVE01000005">
    <property type="protein sequence ID" value="RAL55030.1"/>
    <property type="molecule type" value="Genomic_DNA"/>
</dbReference>
<evidence type="ECO:0000313" key="2">
    <source>
        <dbReference type="Proteomes" id="UP000249390"/>
    </source>
</evidence>